<dbReference type="PROSITE" id="PS50294">
    <property type="entry name" value="WD_REPEATS_REGION"/>
    <property type="match status" value="4"/>
</dbReference>
<feature type="region of interest" description="Disordered" evidence="9">
    <location>
        <begin position="205"/>
        <end position="229"/>
    </location>
</feature>
<dbReference type="Gene3D" id="2.130.10.10">
    <property type="entry name" value="YVTN repeat-like/Quinoprotein amine dehydrogenase"/>
    <property type="match status" value="2"/>
</dbReference>
<dbReference type="OrthoDB" id="10266330at2759"/>
<dbReference type="Pfam" id="PF00400">
    <property type="entry name" value="WD40"/>
    <property type="match status" value="5"/>
</dbReference>
<feature type="repeat" description="WD" evidence="8">
    <location>
        <begin position="367"/>
        <end position="399"/>
    </location>
</feature>
<feature type="domain" description="TFIID subunit TAF5 NTD2" evidence="10">
    <location>
        <begin position="67"/>
        <end position="192"/>
    </location>
</feature>
<feature type="repeat" description="WD" evidence="8">
    <location>
        <begin position="308"/>
        <end position="338"/>
    </location>
</feature>
<dbReference type="Proteomes" id="UP000494165">
    <property type="component" value="Unassembled WGS sequence"/>
</dbReference>
<keyword evidence="6" id="KW-0804">Transcription</keyword>
<dbReference type="CDD" id="cd00200">
    <property type="entry name" value="WD40"/>
    <property type="match status" value="1"/>
</dbReference>
<dbReference type="SMART" id="SM00320">
    <property type="entry name" value="WD40"/>
    <property type="match status" value="6"/>
</dbReference>
<dbReference type="PANTHER" id="PTHR19879">
    <property type="entry name" value="TRANSCRIPTION INITIATION FACTOR TFIID"/>
    <property type="match status" value="1"/>
</dbReference>
<evidence type="ECO:0000256" key="8">
    <source>
        <dbReference type="PROSITE-ProRule" id="PRU00221"/>
    </source>
</evidence>
<evidence type="ECO:0000256" key="1">
    <source>
        <dbReference type="ARBA" id="ARBA00004123"/>
    </source>
</evidence>
<dbReference type="InterPro" id="IPR037264">
    <property type="entry name" value="TFIID_NTD2_sf"/>
</dbReference>
<dbReference type="InterPro" id="IPR001680">
    <property type="entry name" value="WD40_rpt"/>
</dbReference>
<dbReference type="InterPro" id="IPR019775">
    <property type="entry name" value="WD40_repeat_CS"/>
</dbReference>
<organism evidence="11 12">
    <name type="scientific">Cloeon dipterum</name>
    <dbReference type="NCBI Taxonomy" id="197152"/>
    <lineage>
        <taxon>Eukaryota</taxon>
        <taxon>Metazoa</taxon>
        <taxon>Ecdysozoa</taxon>
        <taxon>Arthropoda</taxon>
        <taxon>Hexapoda</taxon>
        <taxon>Insecta</taxon>
        <taxon>Pterygota</taxon>
        <taxon>Palaeoptera</taxon>
        <taxon>Ephemeroptera</taxon>
        <taxon>Pisciforma</taxon>
        <taxon>Baetidae</taxon>
        <taxon>Cloeon</taxon>
    </lineage>
</organism>
<comment type="caution">
    <text evidence="11">The sequence shown here is derived from an EMBL/GenBank/DDBJ whole genome shotgun (WGS) entry which is preliminary data.</text>
</comment>
<protein>
    <recommendedName>
        <fullName evidence="10">TFIID subunit TAF5 NTD2 domain-containing protein</fullName>
    </recommendedName>
</protein>
<dbReference type="Pfam" id="PF04494">
    <property type="entry name" value="TFIID_NTD2"/>
    <property type="match status" value="1"/>
</dbReference>
<proteinExistence type="inferred from homology"/>
<evidence type="ECO:0000256" key="7">
    <source>
        <dbReference type="ARBA" id="ARBA00023242"/>
    </source>
</evidence>
<evidence type="ECO:0000256" key="3">
    <source>
        <dbReference type="ARBA" id="ARBA00022574"/>
    </source>
</evidence>
<dbReference type="PROSITE" id="PS50082">
    <property type="entry name" value="WD_REPEATS_2"/>
    <property type="match status" value="5"/>
</dbReference>
<dbReference type="PROSITE" id="PS00678">
    <property type="entry name" value="WD_REPEATS_1"/>
    <property type="match status" value="2"/>
</dbReference>
<dbReference type="SUPFAM" id="SSF160897">
    <property type="entry name" value="Taf5 N-terminal domain-like"/>
    <property type="match status" value="1"/>
</dbReference>
<dbReference type="InterPro" id="IPR036322">
    <property type="entry name" value="WD40_repeat_dom_sf"/>
</dbReference>
<dbReference type="AlphaFoldDB" id="A0A8S1CQP2"/>
<dbReference type="InterPro" id="IPR015943">
    <property type="entry name" value="WD40/YVTN_repeat-like_dom_sf"/>
</dbReference>
<dbReference type="SUPFAM" id="SSF50978">
    <property type="entry name" value="WD40 repeat-like"/>
    <property type="match status" value="1"/>
</dbReference>
<name>A0A8S1CQP2_9INSE</name>
<keyword evidence="4" id="KW-0677">Repeat</keyword>
<dbReference type="EMBL" id="CADEPI010000053">
    <property type="protein sequence ID" value="CAB3370526.1"/>
    <property type="molecule type" value="Genomic_DNA"/>
</dbReference>
<evidence type="ECO:0000256" key="6">
    <source>
        <dbReference type="ARBA" id="ARBA00023163"/>
    </source>
</evidence>
<keyword evidence="3 8" id="KW-0853">WD repeat</keyword>
<reference evidence="11 12" key="1">
    <citation type="submission" date="2020-04" db="EMBL/GenBank/DDBJ databases">
        <authorList>
            <person name="Alioto T."/>
            <person name="Alioto T."/>
            <person name="Gomez Garrido J."/>
        </authorList>
    </citation>
    <scope>NUCLEOTIDE SEQUENCE [LARGE SCALE GENOMIC DNA]</scope>
</reference>
<evidence type="ECO:0000313" key="12">
    <source>
        <dbReference type="Proteomes" id="UP000494165"/>
    </source>
</evidence>
<evidence type="ECO:0000256" key="4">
    <source>
        <dbReference type="ARBA" id="ARBA00022737"/>
    </source>
</evidence>
<dbReference type="PANTHER" id="PTHR19879:SF1">
    <property type="entry name" value="CANNONBALL-RELATED"/>
    <property type="match status" value="1"/>
</dbReference>
<comment type="subcellular location">
    <subcellularLocation>
        <location evidence="1">Nucleus</location>
    </subcellularLocation>
</comment>
<dbReference type="InterPro" id="IPR007582">
    <property type="entry name" value="TFIID_NTD2"/>
</dbReference>
<sequence>MSKVDLQGIRQVVCSYLRRRNYTSAHEGTFEVSAEVSVDEMVKRAELSARLSQSHVLTVNNAPPDLAAYDQQFSRFKNWVSKLSDDRARTELGQLLPLILSHMYLDLVGASSGSRVNNYKFLKRHYTGNISNSNLIEDLLALGTCSDLLGRPSVELFRSEKSEVSLARETLNQLRAYLISYESAQLLQVIGQWICLPDPSISGMTAEVDSDNEEGNMSKQNSEALPEPPEEANAAKDLAAALATVKESPVQPMPMQAFFVANSKTKPVACASLDDDASVVAAGLESGLCEVWSLTPDTLATGNAHQTLIGHCGPVRAIAWYLDRALLSSSVDHTIRLWPNETLNCNAVYRYINKKILNCINKMAPFFRGHNGVVHALSICRQNLYFSSASDDLTLKLWSPEFCHPIRTFAGHMKAPTALQFHRNGLYLASGARDNTVRIWNVSDGRTVRLLSGHEGTIRSVAFHPDGRTLVTAGDDMQVRLWDVGEGRCRAQLNVGPGGASHLAWSKDGRCLAAASSSGLVKVWDLGLGEAVLVNSTRLQTTALLHIRYRLNHSLYVVGAIP</sequence>
<evidence type="ECO:0000256" key="5">
    <source>
        <dbReference type="ARBA" id="ARBA00023015"/>
    </source>
</evidence>
<evidence type="ECO:0000256" key="9">
    <source>
        <dbReference type="SAM" id="MobiDB-lite"/>
    </source>
</evidence>
<dbReference type="GO" id="GO:0006367">
    <property type="term" value="P:transcription initiation at RNA polymerase II promoter"/>
    <property type="evidence" value="ECO:0007669"/>
    <property type="project" value="TreeGrafter"/>
</dbReference>
<keyword evidence="7" id="KW-0539">Nucleus</keyword>
<dbReference type="InterPro" id="IPR020472">
    <property type="entry name" value="WD40_PAC1"/>
</dbReference>
<evidence type="ECO:0000256" key="2">
    <source>
        <dbReference type="ARBA" id="ARBA00009435"/>
    </source>
</evidence>
<dbReference type="GO" id="GO:0016251">
    <property type="term" value="F:RNA polymerase II general transcription initiation factor activity"/>
    <property type="evidence" value="ECO:0007669"/>
    <property type="project" value="TreeGrafter"/>
</dbReference>
<evidence type="ECO:0000259" key="10">
    <source>
        <dbReference type="Pfam" id="PF04494"/>
    </source>
</evidence>
<accession>A0A8S1CQP2</accession>
<gene>
    <name evidence="11" type="ORF">CLODIP_2_CD08214</name>
</gene>
<evidence type="ECO:0000313" key="11">
    <source>
        <dbReference type="EMBL" id="CAB3370526.1"/>
    </source>
</evidence>
<keyword evidence="5" id="KW-0805">Transcription regulation</keyword>
<feature type="repeat" description="WD" evidence="8">
    <location>
        <begin position="409"/>
        <end position="450"/>
    </location>
</feature>
<dbReference type="PRINTS" id="PR00320">
    <property type="entry name" value="GPROTEINBRPT"/>
</dbReference>
<dbReference type="GO" id="GO:0005669">
    <property type="term" value="C:transcription factor TFIID complex"/>
    <property type="evidence" value="ECO:0007669"/>
    <property type="project" value="TreeGrafter"/>
</dbReference>
<feature type="repeat" description="WD" evidence="8">
    <location>
        <begin position="503"/>
        <end position="534"/>
    </location>
</feature>
<feature type="repeat" description="WD" evidence="8">
    <location>
        <begin position="451"/>
        <end position="492"/>
    </location>
</feature>
<keyword evidence="12" id="KW-1185">Reference proteome</keyword>
<dbReference type="Gene3D" id="1.25.40.500">
    <property type="entry name" value="TFIID subunit TAF5, NTD2 domain"/>
    <property type="match status" value="1"/>
</dbReference>
<comment type="similarity">
    <text evidence="2">Belongs to the WD repeat TAF5 family.</text>
</comment>